<dbReference type="InterPro" id="IPR001760">
    <property type="entry name" value="Opsin"/>
</dbReference>
<dbReference type="Pfam" id="PF00001">
    <property type="entry name" value="7tm_1"/>
    <property type="match status" value="1"/>
</dbReference>
<evidence type="ECO:0000256" key="8">
    <source>
        <dbReference type="ARBA" id="ARBA00023040"/>
    </source>
</evidence>
<evidence type="ECO:0000256" key="1">
    <source>
        <dbReference type="ARBA" id="ARBA00004141"/>
    </source>
</evidence>
<evidence type="ECO:0000256" key="12">
    <source>
        <dbReference type="ARBA" id="ARBA00023180"/>
    </source>
</evidence>
<evidence type="ECO:0000256" key="10">
    <source>
        <dbReference type="ARBA" id="ARBA00023157"/>
    </source>
</evidence>
<keyword evidence="3 15" id="KW-0716">Sensory transduction</keyword>
<evidence type="ECO:0000256" key="15">
    <source>
        <dbReference type="RuleBase" id="RU004951"/>
    </source>
</evidence>
<comment type="similarity">
    <text evidence="15">Belongs to the G-protein coupled receptor 1 family. Opsin subfamily.</text>
</comment>
<evidence type="ECO:0000256" key="7">
    <source>
        <dbReference type="ARBA" id="ARBA00022991"/>
    </source>
</evidence>
<name>A0A195BV81_9HYME</name>
<evidence type="ECO:0000313" key="18">
    <source>
        <dbReference type="EMBL" id="KYM92165.1"/>
    </source>
</evidence>
<dbReference type="Gene3D" id="1.20.1070.10">
    <property type="entry name" value="Rhodopsin 7-helix transmembrane proteins"/>
    <property type="match status" value="1"/>
</dbReference>
<reference evidence="18 19" key="1">
    <citation type="submission" date="2015-09" db="EMBL/GenBank/DDBJ databases">
        <title>Atta colombica WGS genome.</title>
        <authorList>
            <person name="Nygaard S."/>
            <person name="Hu H."/>
            <person name="Boomsma J."/>
            <person name="Zhang G."/>
        </authorList>
    </citation>
    <scope>NUCLEOTIDE SEQUENCE [LARGE SCALE GENOMIC DNA]</scope>
    <source>
        <strain evidence="18">Treedump-2</strain>
        <tissue evidence="18">Whole body</tissue>
    </source>
</reference>
<keyword evidence="10" id="KW-1015">Disulfide bond</keyword>
<keyword evidence="11 15" id="KW-0675">Receptor</keyword>
<dbReference type="PROSITE" id="PS50262">
    <property type="entry name" value="G_PROTEIN_RECEP_F1_2"/>
    <property type="match status" value="1"/>
</dbReference>
<dbReference type="PRINTS" id="PR00237">
    <property type="entry name" value="GPCRRHODOPSN"/>
</dbReference>
<feature type="transmembrane region" description="Helical" evidence="15">
    <location>
        <begin position="237"/>
        <end position="263"/>
    </location>
</feature>
<feature type="compositionally biased region" description="Basic and acidic residues" evidence="16">
    <location>
        <begin position="39"/>
        <end position="51"/>
    </location>
</feature>
<keyword evidence="5 15" id="KW-0681">Retinal protein</keyword>
<keyword evidence="2 15" id="KW-0600">Photoreceptor protein</keyword>
<feature type="transmembrane region" description="Helical" evidence="15">
    <location>
        <begin position="119"/>
        <end position="146"/>
    </location>
</feature>
<accession>A0A195BV81</accession>
<evidence type="ECO:0000256" key="13">
    <source>
        <dbReference type="ARBA" id="ARBA00023224"/>
    </source>
</evidence>
<feature type="compositionally biased region" description="Basic and acidic residues" evidence="16">
    <location>
        <begin position="485"/>
        <end position="496"/>
    </location>
</feature>
<comment type="subcellular location">
    <subcellularLocation>
        <location evidence="1 15">Membrane</location>
        <topology evidence="1 15">Multi-pass membrane protein</topology>
    </subcellularLocation>
</comment>
<dbReference type="PANTHER" id="PTHR24240">
    <property type="entry name" value="OPSIN"/>
    <property type="match status" value="1"/>
</dbReference>
<keyword evidence="13 15" id="KW-0807">Transducer</keyword>
<dbReference type="GO" id="GO:0009881">
    <property type="term" value="F:photoreceptor activity"/>
    <property type="evidence" value="ECO:0007669"/>
    <property type="project" value="UniProtKB-KW"/>
</dbReference>
<evidence type="ECO:0000256" key="11">
    <source>
        <dbReference type="ARBA" id="ARBA00023170"/>
    </source>
</evidence>
<dbReference type="GO" id="GO:0016020">
    <property type="term" value="C:membrane"/>
    <property type="evidence" value="ECO:0007669"/>
    <property type="project" value="UniProtKB-SubCell"/>
</dbReference>
<evidence type="ECO:0000259" key="17">
    <source>
        <dbReference type="PROSITE" id="PS50262"/>
    </source>
</evidence>
<dbReference type="AlphaFoldDB" id="A0A195BV81"/>
<dbReference type="SUPFAM" id="SSF81321">
    <property type="entry name" value="Family A G protein-coupled receptor-like"/>
    <property type="match status" value="1"/>
</dbReference>
<dbReference type="CDD" id="cd15079">
    <property type="entry name" value="7tmA_photoreceptors_insect"/>
    <property type="match status" value="1"/>
</dbReference>
<keyword evidence="19" id="KW-1185">Reference proteome</keyword>
<dbReference type="InterPro" id="IPR000276">
    <property type="entry name" value="GPCR_Rhodpsn"/>
</dbReference>
<dbReference type="GO" id="GO:0004930">
    <property type="term" value="F:G protein-coupled receptor activity"/>
    <property type="evidence" value="ECO:0007669"/>
    <property type="project" value="UniProtKB-KW"/>
</dbReference>
<evidence type="ECO:0000256" key="2">
    <source>
        <dbReference type="ARBA" id="ARBA00022543"/>
    </source>
</evidence>
<dbReference type="GO" id="GO:0007601">
    <property type="term" value="P:visual perception"/>
    <property type="evidence" value="ECO:0007669"/>
    <property type="project" value="UniProtKB-KW"/>
</dbReference>
<dbReference type="PROSITE" id="PS00238">
    <property type="entry name" value="OPSIN"/>
    <property type="match status" value="1"/>
</dbReference>
<evidence type="ECO:0000313" key="19">
    <source>
        <dbReference type="Proteomes" id="UP000078540"/>
    </source>
</evidence>
<feature type="transmembrane region" description="Helical" evidence="15">
    <location>
        <begin position="195"/>
        <end position="216"/>
    </location>
</feature>
<keyword evidence="9 15" id="KW-0472">Membrane</keyword>
<feature type="region of interest" description="Disordered" evidence="16">
    <location>
        <begin position="32"/>
        <end position="54"/>
    </location>
</feature>
<feature type="transmembrane region" description="Helical" evidence="15">
    <location>
        <begin position="158"/>
        <end position="183"/>
    </location>
</feature>
<organism evidence="18 19">
    <name type="scientific">Atta colombica</name>
    <dbReference type="NCBI Taxonomy" id="520822"/>
    <lineage>
        <taxon>Eukaryota</taxon>
        <taxon>Metazoa</taxon>
        <taxon>Ecdysozoa</taxon>
        <taxon>Arthropoda</taxon>
        <taxon>Hexapoda</taxon>
        <taxon>Insecta</taxon>
        <taxon>Pterygota</taxon>
        <taxon>Neoptera</taxon>
        <taxon>Endopterygota</taxon>
        <taxon>Hymenoptera</taxon>
        <taxon>Apocrita</taxon>
        <taxon>Aculeata</taxon>
        <taxon>Formicoidea</taxon>
        <taxon>Formicidae</taxon>
        <taxon>Myrmicinae</taxon>
        <taxon>Atta</taxon>
    </lineage>
</organism>
<dbReference type="EMBL" id="KQ976403">
    <property type="protein sequence ID" value="KYM92165.1"/>
    <property type="molecule type" value="Genomic_DNA"/>
</dbReference>
<dbReference type="STRING" id="520822.A0A195BV81"/>
<evidence type="ECO:0000256" key="6">
    <source>
        <dbReference type="ARBA" id="ARBA00022989"/>
    </source>
</evidence>
<feature type="transmembrane region" description="Helical" evidence="15">
    <location>
        <begin position="283"/>
        <end position="304"/>
    </location>
</feature>
<proteinExistence type="inferred from homology"/>
<keyword evidence="14" id="KW-0844">Vision</keyword>
<dbReference type="FunFam" id="1.20.1070.10:FF:000044">
    <property type="entry name" value="Opsin, ultraviolet-sensitive"/>
    <property type="match status" value="1"/>
</dbReference>
<keyword evidence="7 15" id="KW-0157">Chromophore</keyword>
<dbReference type="InterPro" id="IPR027430">
    <property type="entry name" value="Retinal_BS"/>
</dbReference>
<sequence>MPTPHKMANRITVITLNRDYDTLGERMCRLAKRKRKKGERSCNKDRSRDGRASGQSERFLAFGKSQIKLSSQAARYPRSEMSWTDVQPLQEHFLGWNFPPEHADLVHPHWRVFLAPGRLWHVALALIYFLLLMLSLLGNGIVIWIFSTSKSLRTPSNIFILNLAVFDLLMATEMPMLIINSFLERTIGWETGCDVYALLGAISGMGQAITNAAIAFDRYRTISCPIDGRLNGKQAMVLALFTWFWALPFSILPMTGLWGRYVAEGFLTTCSFDYLTDDEDTRTFVITIFFWAYVLPMLLIIYFYSQLLKSIRSHEKMLRDQAKKMNVKSLVSNQNKERSVEMRIAKVAFTIFFLFVLAWTPYAVVALTGAYGNREALTPLSTMLPAIFAKTVSCIDPWIYAINHPRYRQELEKRCKWMGIREKVAEDTVSAQTEKTLGNWRQPPHDFRSVPFSFSTLSTYVQSKFSAPSLHDNDAKTATAPTSAEKNEKSGRKKVESNQGTQESRKSLIRCSRQRNSSLAENRGKEEERMKKKGGHRVAPRLDLEGELKIVSDYTNVESILSIAMASKRAEGERSERTAPFESGMESSNGFFFMSRADSRSVTNIKFIAIMPIY</sequence>
<keyword evidence="4 15" id="KW-0812">Transmembrane</keyword>
<feature type="domain" description="G-protein coupled receptors family 1 profile" evidence="17">
    <location>
        <begin position="138"/>
        <end position="400"/>
    </location>
</feature>
<protein>
    <submittedName>
        <fullName evidence="18">Opsin, blue-sensitive</fullName>
    </submittedName>
</protein>
<keyword evidence="8 15" id="KW-0297">G-protein coupled receptor</keyword>
<dbReference type="InterPro" id="IPR050125">
    <property type="entry name" value="GPCR_opsins"/>
</dbReference>
<dbReference type="PRINTS" id="PR00238">
    <property type="entry name" value="OPSIN"/>
</dbReference>
<evidence type="ECO:0000256" key="4">
    <source>
        <dbReference type="ARBA" id="ARBA00022692"/>
    </source>
</evidence>
<gene>
    <name evidence="18" type="ORF">ALC53_01228</name>
</gene>
<keyword evidence="6 15" id="KW-1133">Transmembrane helix</keyword>
<feature type="transmembrane region" description="Helical" evidence="15">
    <location>
        <begin position="347"/>
        <end position="371"/>
    </location>
</feature>
<evidence type="ECO:0000256" key="3">
    <source>
        <dbReference type="ARBA" id="ARBA00022606"/>
    </source>
</evidence>
<keyword evidence="12" id="KW-0325">Glycoprotein</keyword>
<dbReference type="PRINTS" id="PR00577">
    <property type="entry name" value="OPSINRH3RH4"/>
</dbReference>
<dbReference type="InterPro" id="IPR017452">
    <property type="entry name" value="GPCR_Rhodpsn_7TM"/>
</dbReference>
<evidence type="ECO:0000256" key="9">
    <source>
        <dbReference type="ARBA" id="ARBA00023136"/>
    </source>
</evidence>
<feature type="region of interest" description="Disordered" evidence="16">
    <location>
        <begin position="469"/>
        <end position="538"/>
    </location>
</feature>
<evidence type="ECO:0000256" key="16">
    <source>
        <dbReference type="SAM" id="MobiDB-lite"/>
    </source>
</evidence>
<dbReference type="GO" id="GO:0007602">
    <property type="term" value="P:phototransduction"/>
    <property type="evidence" value="ECO:0007669"/>
    <property type="project" value="UniProtKB-KW"/>
</dbReference>
<evidence type="ECO:0000256" key="5">
    <source>
        <dbReference type="ARBA" id="ARBA00022925"/>
    </source>
</evidence>
<comment type="caution">
    <text evidence="15">Lacks conserved residue(s) required for the propagation of feature annotation.</text>
</comment>
<dbReference type="Proteomes" id="UP000078540">
    <property type="component" value="Unassembled WGS sequence"/>
</dbReference>
<evidence type="ECO:0000256" key="14">
    <source>
        <dbReference type="ARBA" id="ARBA00023305"/>
    </source>
</evidence>